<keyword evidence="2" id="KW-0813">Transport</keyword>
<dbReference type="EMBL" id="CP059572">
    <property type="protein sequence ID" value="QXJ24400.1"/>
    <property type="molecule type" value="Genomic_DNA"/>
</dbReference>
<feature type="transmembrane region" description="Helical" evidence="7">
    <location>
        <begin position="379"/>
        <end position="399"/>
    </location>
</feature>
<dbReference type="PANTHER" id="PTHR45649:SF26">
    <property type="entry name" value="OS04G0435100 PROTEIN"/>
    <property type="match status" value="1"/>
</dbReference>
<evidence type="ECO:0000256" key="3">
    <source>
        <dbReference type="ARBA" id="ARBA00022692"/>
    </source>
</evidence>
<sequence length="525" mass="54796">MNENDTAGTTPAPPPGGTDASHGTDASNTDVSNTDAADDARLRELGYEQRLSRRLGVFGSVAMGFATVSPVVGLYAVALVGTVVAGPMWVWTLPICLAGQCLLLAVYSELASQFPISGGPYQWTRRLIGPSYAWLTGWVSLCGYLAANTTIAYLSTPWFLALFEITPTPRLQVAVAAVFILACSLVNALGIDVLRRILNAGIAAEAVASVGVGLALLLAFREQPWSLLTDTLGAEAGSGGSVSAAMLAALAVGGWAFVGFDATTMSSEETRNAARHVPRAIWWALLSVGGLVILNAFAATLAHPDPAKIVANQDPDPITTAVITSFGDWSSKPFICVVIIAFIACGLAAQGASARAVYSVARDDVLPGSRFLRIVNRRQAPIGGTVAVTAVGCAGLLLALDSSAIGSLITFGTAGLYLVFLLVALAALIARVRGTWTPAGHIRLGTAGTVVNALAVVWLAFEFVNITWPRTILAPPGAPWYQIWAAPLVTAGLLVIGVLYLLTARPQDKVRVSSAFADRGEEVTR</sequence>
<name>A0ABX8QZY3_9ACTN</name>
<feature type="transmembrane region" description="Helical" evidence="7">
    <location>
        <begin position="281"/>
        <end position="302"/>
    </location>
</feature>
<evidence type="ECO:0000256" key="7">
    <source>
        <dbReference type="SAM" id="Phobius"/>
    </source>
</evidence>
<feature type="compositionally biased region" description="Polar residues" evidence="6">
    <location>
        <begin position="24"/>
        <end position="35"/>
    </location>
</feature>
<evidence type="ECO:0000313" key="8">
    <source>
        <dbReference type="EMBL" id="QXJ24400.1"/>
    </source>
</evidence>
<evidence type="ECO:0000313" key="9">
    <source>
        <dbReference type="Proteomes" id="UP001049518"/>
    </source>
</evidence>
<feature type="transmembrane region" description="Helical" evidence="7">
    <location>
        <begin position="55"/>
        <end position="77"/>
    </location>
</feature>
<dbReference type="RefSeq" id="WP_231330168.1">
    <property type="nucleotide sequence ID" value="NZ_CP059572.1"/>
</dbReference>
<feature type="transmembrane region" description="Helical" evidence="7">
    <location>
        <begin position="89"/>
        <end position="110"/>
    </location>
</feature>
<dbReference type="Gene3D" id="1.20.1740.10">
    <property type="entry name" value="Amino acid/polyamine transporter I"/>
    <property type="match status" value="1"/>
</dbReference>
<reference evidence="8" key="1">
    <citation type="submission" date="2020-07" db="EMBL/GenBank/DDBJ databases">
        <authorList>
            <person name="Tarantini F.S."/>
            <person name="Hong K.W."/>
            <person name="Chan K.G."/>
        </authorList>
    </citation>
    <scope>NUCLEOTIDE SEQUENCE</scope>
    <source>
        <strain evidence="8">32-07</strain>
    </source>
</reference>
<dbReference type="InterPro" id="IPR002293">
    <property type="entry name" value="AA/rel_permease1"/>
</dbReference>
<organism evidence="8 9">
    <name type="scientific">Actinomadura graeca</name>
    <dbReference type="NCBI Taxonomy" id="2750812"/>
    <lineage>
        <taxon>Bacteria</taxon>
        <taxon>Bacillati</taxon>
        <taxon>Actinomycetota</taxon>
        <taxon>Actinomycetes</taxon>
        <taxon>Streptosporangiales</taxon>
        <taxon>Thermomonosporaceae</taxon>
        <taxon>Actinomadura</taxon>
    </lineage>
</organism>
<evidence type="ECO:0000256" key="2">
    <source>
        <dbReference type="ARBA" id="ARBA00022448"/>
    </source>
</evidence>
<accession>A0ABX8QZY3</accession>
<dbReference type="PANTHER" id="PTHR45649">
    <property type="entry name" value="AMINO-ACID PERMEASE BAT1"/>
    <property type="match status" value="1"/>
</dbReference>
<feature type="transmembrane region" description="Helical" evidence="7">
    <location>
        <begin position="481"/>
        <end position="502"/>
    </location>
</feature>
<feature type="transmembrane region" description="Helical" evidence="7">
    <location>
        <begin position="131"/>
        <end position="151"/>
    </location>
</feature>
<feature type="transmembrane region" description="Helical" evidence="7">
    <location>
        <begin position="197"/>
        <end position="220"/>
    </location>
</feature>
<evidence type="ECO:0000256" key="4">
    <source>
        <dbReference type="ARBA" id="ARBA00022989"/>
    </source>
</evidence>
<feature type="transmembrane region" description="Helical" evidence="7">
    <location>
        <begin position="240"/>
        <end position="260"/>
    </location>
</feature>
<feature type="transmembrane region" description="Helical" evidence="7">
    <location>
        <begin position="405"/>
        <end position="430"/>
    </location>
</feature>
<evidence type="ECO:0000256" key="1">
    <source>
        <dbReference type="ARBA" id="ARBA00004141"/>
    </source>
</evidence>
<protein>
    <submittedName>
        <fullName evidence="8">Amino acid permease</fullName>
    </submittedName>
</protein>
<gene>
    <name evidence="8" type="ORF">AGRA3207_005719</name>
</gene>
<feature type="transmembrane region" description="Helical" evidence="7">
    <location>
        <begin position="442"/>
        <end position="461"/>
    </location>
</feature>
<keyword evidence="9" id="KW-1185">Reference proteome</keyword>
<keyword evidence="5 7" id="KW-0472">Membrane</keyword>
<evidence type="ECO:0000256" key="5">
    <source>
        <dbReference type="ARBA" id="ARBA00023136"/>
    </source>
</evidence>
<feature type="region of interest" description="Disordered" evidence="6">
    <location>
        <begin position="1"/>
        <end position="35"/>
    </location>
</feature>
<evidence type="ECO:0000256" key="6">
    <source>
        <dbReference type="SAM" id="MobiDB-lite"/>
    </source>
</evidence>
<dbReference type="Pfam" id="PF13520">
    <property type="entry name" value="AA_permease_2"/>
    <property type="match status" value="1"/>
</dbReference>
<keyword evidence="4 7" id="KW-1133">Transmembrane helix</keyword>
<feature type="transmembrane region" description="Helical" evidence="7">
    <location>
        <begin position="334"/>
        <end position="358"/>
    </location>
</feature>
<dbReference type="Proteomes" id="UP001049518">
    <property type="component" value="Chromosome"/>
</dbReference>
<keyword evidence="3 7" id="KW-0812">Transmembrane</keyword>
<dbReference type="PIRSF" id="PIRSF006060">
    <property type="entry name" value="AA_transporter"/>
    <property type="match status" value="1"/>
</dbReference>
<proteinExistence type="predicted"/>
<comment type="subcellular location">
    <subcellularLocation>
        <location evidence="1">Membrane</location>
        <topology evidence="1">Multi-pass membrane protein</topology>
    </subcellularLocation>
</comment>
<feature type="transmembrane region" description="Helical" evidence="7">
    <location>
        <begin position="171"/>
        <end position="190"/>
    </location>
</feature>
<feature type="compositionally biased region" description="Low complexity" evidence="6">
    <location>
        <begin position="1"/>
        <end position="10"/>
    </location>
</feature>